<keyword evidence="2" id="KW-1185">Reference proteome</keyword>
<reference evidence="1" key="1">
    <citation type="submission" date="2022-04" db="EMBL/GenBank/DDBJ databases">
        <title>Jade perch genome.</title>
        <authorList>
            <person name="Chao B."/>
        </authorList>
    </citation>
    <scope>NUCLEOTIDE SEQUENCE</scope>
    <source>
        <strain evidence="1">CB-2022</strain>
    </source>
</reference>
<name>A0ACB8XEF7_9TELE</name>
<dbReference type="Proteomes" id="UP000831701">
    <property type="component" value="Chromosome 1"/>
</dbReference>
<organism evidence="1 2">
    <name type="scientific">Scortum barcoo</name>
    <name type="common">barcoo grunter</name>
    <dbReference type="NCBI Taxonomy" id="214431"/>
    <lineage>
        <taxon>Eukaryota</taxon>
        <taxon>Metazoa</taxon>
        <taxon>Chordata</taxon>
        <taxon>Craniata</taxon>
        <taxon>Vertebrata</taxon>
        <taxon>Euteleostomi</taxon>
        <taxon>Actinopterygii</taxon>
        <taxon>Neopterygii</taxon>
        <taxon>Teleostei</taxon>
        <taxon>Neoteleostei</taxon>
        <taxon>Acanthomorphata</taxon>
        <taxon>Eupercaria</taxon>
        <taxon>Centrarchiformes</taxon>
        <taxon>Terapontoidei</taxon>
        <taxon>Terapontidae</taxon>
        <taxon>Scortum</taxon>
    </lineage>
</organism>
<evidence type="ECO:0000313" key="1">
    <source>
        <dbReference type="EMBL" id="KAI3377228.1"/>
    </source>
</evidence>
<evidence type="ECO:0000313" key="2">
    <source>
        <dbReference type="Proteomes" id="UP000831701"/>
    </source>
</evidence>
<dbReference type="EMBL" id="CM041531">
    <property type="protein sequence ID" value="KAI3377228.1"/>
    <property type="molecule type" value="Genomic_DNA"/>
</dbReference>
<sequence>MEEDLVEDETLLWSEKEFHDAAKRNDTEKMQELMKKGVDVKAKNKIDRKALHWAAGAGNEQALRLLLDHDTDVDERDTFGMNALLLASWFGHLKILQILVSCGAKLNCENKDGLSMLHCAAQRGHISVLEFIMEDLEDICLDRIDKSGKTALHLAAEHGQFEVVEFLIGMGCTHGLKDKSVRYVHRKVFSLMYNEGRTEENTAMHLAAKCGHAEVLQEIVETGVDIDERNIKNKNALHYVAQHGFEREASLLLEAGINIDAVDNRQQSALHIAAEHGWQDMAEMMLISGVNLNLTDKQGKTCLEVAARGNHIILVDMIIKADRFYKWEKVCLYTVYEKLLPCWLQDHMGSGQDSWVGRSLSFKQDHQPETQHLRSVLWSLATKHLCRGEWKILAQHWDFSDAHIRALEQQWTGMKSFKEHGHRMLLIWLHGVVVAGENPIKGLYEGLVEISRTDLAELRCSAVMSSGSSGCQTADNGNGGNKRTPCPFHGCKRVYMDVNSLQSHIKDHEVPAQSVHGKVFLCSTVGCSGSFPNMQKLMEHMRHHHKPNIFFLCESCRTKLRSYRGLLTHLHTCSKMPRGKTKPSEPMPLPPAVVTNPNMAMDQNPPQLDSASAPQQLPSQVPNPDSSFSPAVLQPDSSAPPLLGVPFLSNSETSPPQLAPLQLTESAPQPQLRSEATDLPPSLNMNGPTAAPDPSGAHGQHQTQTRSPEPLLPAPGSAPRSPPGSSAVWKKNQGEPVLTLKNCELPTFLCSALCGGPCLHGGAVEPEKGIACNRRILWEHTKGRYTCVQCGHTATNRKEMTQHISSQHSSNKPAEDSGSSTNTV</sequence>
<proteinExistence type="predicted"/>
<protein>
    <submittedName>
        <fullName evidence="1">Uncharacterized protein</fullName>
    </submittedName>
</protein>
<accession>A0ACB8XEF7</accession>
<comment type="caution">
    <text evidence="1">The sequence shown here is derived from an EMBL/GenBank/DDBJ whole genome shotgun (WGS) entry which is preliminary data.</text>
</comment>
<gene>
    <name evidence="1" type="ORF">L3Q82_009138</name>
</gene>